<reference evidence="1" key="1">
    <citation type="submission" date="2024-07" db="EMBL/GenBank/DDBJ databases">
        <title>Complete genome sequence of Verrucomicrobiaceae bacterium NT6N.</title>
        <authorList>
            <person name="Huang C."/>
            <person name="Takami H."/>
            <person name="Hamasaki K."/>
        </authorList>
    </citation>
    <scope>NUCLEOTIDE SEQUENCE</scope>
    <source>
        <strain evidence="1">NT6N</strain>
    </source>
</reference>
<protein>
    <submittedName>
        <fullName evidence="1">Uncharacterized protein</fullName>
    </submittedName>
</protein>
<dbReference type="EMBL" id="AP026866">
    <property type="protein sequence ID" value="BDS07866.1"/>
    <property type="molecule type" value="Genomic_DNA"/>
</dbReference>
<name>A0AAT9FPF3_9BACT</name>
<evidence type="ECO:0000313" key="1">
    <source>
        <dbReference type="EMBL" id="BDS07866.1"/>
    </source>
</evidence>
<organism evidence="1">
    <name type="scientific">Oceaniferula spumae</name>
    <dbReference type="NCBI Taxonomy" id="2979115"/>
    <lineage>
        <taxon>Bacteria</taxon>
        <taxon>Pseudomonadati</taxon>
        <taxon>Verrucomicrobiota</taxon>
        <taxon>Verrucomicrobiia</taxon>
        <taxon>Verrucomicrobiales</taxon>
        <taxon>Verrucomicrobiaceae</taxon>
        <taxon>Oceaniferula</taxon>
    </lineage>
</organism>
<dbReference type="KEGG" id="osu:NT6N_29060"/>
<proteinExistence type="predicted"/>
<accession>A0AAT9FPF3</accession>
<sequence length="37" mass="4095">MAIMDPMKNEVFGGGLTVGFWRKKNPLGVVTERVSQT</sequence>
<gene>
    <name evidence="1" type="ORF">NT6N_29060</name>
</gene>
<dbReference type="AlphaFoldDB" id="A0AAT9FPF3"/>